<evidence type="ECO:0000256" key="3">
    <source>
        <dbReference type="ARBA" id="ARBA00012030"/>
    </source>
</evidence>
<dbReference type="NCBIfam" id="TIGR00758">
    <property type="entry name" value="UDG_fam4"/>
    <property type="match status" value="1"/>
</dbReference>
<evidence type="ECO:0000259" key="12">
    <source>
        <dbReference type="SMART" id="SM00986"/>
    </source>
</evidence>
<reference evidence="13 14" key="2">
    <citation type="journal article" date="2012" name="Stand. Genomic Sci.">
        <title>Complete genome sequence of the moderately thermophilic mineral-sulfide-oxidizing firmicute Sulfobacillus acidophilus type strain (NAL(T)).</title>
        <authorList>
            <person name="Anderson I."/>
            <person name="Chertkov O."/>
            <person name="Chen A."/>
            <person name="Saunders E."/>
            <person name="Lapidus A."/>
            <person name="Nolan M."/>
            <person name="Lucas S."/>
            <person name="Hammon N."/>
            <person name="Deshpande S."/>
            <person name="Cheng J.F."/>
            <person name="Han C."/>
            <person name="Tapia R."/>
            <person name="Goodwin L.A."/>
            <person name="Pitluck S."/>
            <person name="Liolios K."/>
            <person name="Pagani I."/>
            <person name="Ivanova N."/>
            <person name="Mikhailova N."/>
            <person name="Pati A."/>
            <person name="Palaniappan K."/>
            <person name="Land M."/>
            <person name="Pan C."/>
            <person name="Rohde M."/>
            <person name="Pukall R."/>
            <person name="Goker M."/>
            <person name="Detter J.C."/>
            <person name="Woyke T."/>
            <person name="Bristow J."/>
            <person name="Eisen J.A."/>
            <person name="Markowitz V."/>
            <person name="Hugenholtz P."/>
            <person name="Kyrpides N.C."/>
            <person name="Klenk H.P."/>
            <person name="Mavromatis K."/>
        </authorList>
    </citation>
    <scope>NUCLEOTIDE SEQUENCE [LARGE SCALE GENOMIC DNA]</scope>
    <source>
        <strain evidence="14">ATCC 700253 / DSM 10332 / NAL</strain>
    </source>
</reference>
<evidence type="ECO:0000313" key="14">
    <source>
        <dbReference type="Proteomes" id="UP000005439"/>
    </source>
</evidence>
<proteinExistence type="inferred from homology"/>
<evidence type="ECO:0000256" key="9">
    <source>
        <dbReference type="ARBA" id="ARBA00023004"/>
    </source>
</evidence>
<dbReference type="GO" id="GO:0046872">
    <property type="term" value="F:metal ion binding"/>
    <property type="evidence" value="ECO:0007669"/>
    <property type="project" value="UniProtKB-KW"/>
</dbReference>
<evidence type="ECO:0000256" key="6">
    <source>
        <dbReference type="ARBA" id="ARBA00022723"/>
    </source>
</evidence>
<evidence type="ECO:0000256" key="2">
    <source>
        <dbReference type="ARBA" id="ARBA00006521"/>
    </source>
</evidence>
<evidence type="ECO:0000256" key="4">
    <source>
        <dbReference type="ARBA" id="ARBA00019403"/>
    </source>
</evidence>
<organism evidence="13 14">
    <name type="scientific">Sulfobacillus acidophilus (strain ATCC 700253 / DSM 10332 / NAL)</name>
    <dbReference type="NCBI Taxonomy" id="679936"/>
    <lineage>
        <taxon>Bacteria</taxon>
        <taxon>Bacillati</taxon>
        <taxon>Bacillota</taxon>
        <taxon>Clostridia</taxon>
        <taxon>Eubacteriales</taxon>
        <taxon>Clostridiales Family XVII. Incertae Sedis</taxon>
        <taxon>Sulfobacillus</taxon>
    </lineage>
</organism>
<keyword evidence="10" id="KW-0411">Iron-sulfur</keyword>
<dbReference type="GO" id="GO:0004844">
    <property type="term" value="F:uracil DNA N-glycosylase activity"/>
    <property type="evidence" value="ECO:0007669"/>
    <property type="project" value="UniProtKB-EC"/>
</dbReference>
<reference evidence="14" key="1">
    <citation type="submission" date="2011-12" db="EMBL/GenBank/DDBJ databases">
        <title>The complete genome of chromosome of Sulfobacillus acidophilus DSM 10332.</title>
        <authorList>
            <person name="Lucas S."/>
            <person name="Han J."/>
            <person name="Lapidus A."/>
            <person name="Bruce D."/>
            <person name="Goodwin L."/>
            <person name="Pitluck S."/>
            <person name="Peters L."/>
            <person name="Kyrpides N."/>
            <person name="Mavromatis K."/>
            <person name="Ivanova N."/>
            <person name="Mikhailova N."/>
            <person name="Chertkov O."/>
            <person name="Saunders E."/>
            <person name="Detter J.C."/>
            <person name="Tapia R."/>
            <person name="Han C."/>
            <person name="Land M."/>
            <person name="Hauser L."/>
            <person name="Markowitz V."/>
            <person name="Cheng J.-F."/>
            <person name="Hugenholtz P."/>
            <person name="Woyke T."/>
            <person name="Wu D."/>
            <person name="Pukall R."/>
            <person name="Gehrich-Schroeter G."/>
            <person name="Schneider S."/>
            <person name="Klenk H.-P."/>
            <person name="Eisen J.A."/>
        </authorList>
    </citation>
    <scope>NUCLEOTIDE SEQUENCE [LARGE SCALE GENOMIC DNA]</scope>
    <source>
        <strain evidence="14">ATCC 700253 / DSM 10332 / NAL</strain>
    </source>
</reference>
<sequence length="212" mass="24255">MDQARQDAAEERLRLLAEEVRQCHRCQLRRSAQHVVFGEGNPRAALVFVGEGPGAEEDRLGRPFVGAAGQLLDKMLAAMGMTRFEHAYILNIVKCRPPGNRIPTEAERLACRPHLDAQMTLIDPIIVVLLGSTALQTLIDPAARISRWRGRWIVRDNRWFMPTYHPAALLRNPEWKRPVWADLKQVLDKYRALVDPNHESPYYPLPPRDIRS</sequence>
<feature type="domain" description="Uracil-DNA glycosylase-like" evidence="12">
    <location>
        <begin position="37"/>
        <end position="184"/>
    </location>
</feature>
<dbReference type="InterPro" id="IPR005273">
    <property type="entry name" value="Ura-DNA_glyco_family4"/>
</dbReference>
<evidence type="ECO:0000256" key="7">
    <source>
        <dbReference type="ARBA" id="ARBA00022763"/>
    </source>
</evidence>
<dbReference type="EC" id="3.2.2.27" evidence="3"/>
<dbReference type="InterPro" id="IPR005122">
    <property type="entry name" value="Uracil-DNA_glycosylase-like"/>
</dbReference>
<evidence type="ECO:0000256" key="5">
    <source>
        <dbReference type="ARBA" id="ARBA00022485"/>
    </source>
</evidence>
<dbReference type="InterPro" id="IPR036895">
    <property type="entry name" value="Uracil-DNA_glycosylase-like_sf"/>
</dbReference>
<dbReference type="CDD" id="cd10030">
    <property type="entry name" value="UDG-F4_TTUDGA_SPO1dp_like"/>
    <property type="match status" value="1"/>
</dbReference>
<keyword evidence="14" id="KW-1185">Reference proteome</keyword>
<dbReference type="EMBL" id="CP003179">
    <property type="protein sequence ID" value="AEW05317.1"/>
    <property type="molecule type" value="Genomic_DNA"/>
</dbReference>
<evidence type="ECO:0000256" key="8">
    <source>
        <dbReference type="ARBA" id="ARBA00022801"/>
    </source>
</evidence>
<protein>
    <recommendedName>
        <fullName evidence="4">Type-4 uracil-DNA glycosylase</fullName>
        <ecNumber evidence="3">3.2.2.27</ecNumber>
    </recommendedName>
</protein>
<dbReference type="GO" id="GO:0006281">
    <property type="term" value="P:DNA repair"/>
    <property type="evidence" value="ECO:0007669"/>
    <property type="project" value="UniProtKB-KW"/>
</dbReference>
<keyword evidence="7" id="KW-0227">DNA damage</keyword>
<name>G8U068_SULAD</name>
<keyword evidence="8" id="KW-0378">Hydrolase</keyword>
<keyword evidence="5" id="KW-0004">4Fe-4S</keyword>
<dbReference type="SMART" id="SM00987">
    <property type="entry name" value="UreE_C"/>
    <property type="match status" value="1"/>
</dbReference>
<comment type="catalytic activity">
    <reaction evidence="1">
        <text>Hydrolyzes single-stranded DNA or mismatched double-stranded DNA and polynucleotides, releasing free uracil.</text>
        <dbReference type="EC" id="3.2.2.27"/>
    </reaction>
</comment>
<dbReference type="HOGENOM" id="CLU_044815_1_3_9"/>
<dbReference type="PANTHER" id="PTHR33693:SF1">
    <property type="entry name" value="TYPE-4 URACIL-DNA GLYCOSYLASE"/>
    <property type="match status" value="1"/>
</dbReference>
<evidence type="ECO:0000256" key="10">
    <source>
        <dbReference type="ARBA" id="ARBA00023014"/>
    </source>
</evidence>
<keyword evidence="9" id="KW-0408">Iron</keyword>
<dbReference type="STRING" id="679936.Sulac_1824"/>
<evidence type="ECO:0000256" key="11">
    <source>
        <dbReference type="ARBA" id="ARBA00023204"/>
    </source>
</evidence>
<comment type="similarity">
    <text evidence="2">Belongs to the uracil-DNA glycosylase (UDG) superfamily. Type 4 (UDGa) family.</text>
</comment>
<dbReference type="AlphaFoldDB" id="G8U068"/>
<dbReference type="Pfam" id="PF03167">
    <property type="entry name" value="UDG"/>
    <property type="match status" value="1"/>
</dbReference>
<keyword evidence="6" id="KW-0479">Metal-binding</keyword>
<evidence type="ECO:0000313" key="13">
    <source>
        <dbReference type="EMBL" id="AEW05317.1"/>
    </source>
</evidence>
<dbReference type="KEGG" id="sap:Sulac_1824"/>
<evidence type="ECO:0000256" key="1">
    <source>
        <dbReference type="ARBA" id="ARBA00001400"/>
    </source>
</evidence>
<dbReference type="PATRIC" id="fig|679936.5.peg.1889"/>
<dbReference type="Proteomes" id="UP000005439">
    <property type="component" value="Chromosome"/>
</dbReference>
<dbReference type="PANTHER" id="PTHR33693">
    <property type="entry name" value="TYPE-5 URACIL-DNA GLYCOSYLASE"/>
    <property type="match status" value="1"/>
</dbReference>
<dbReference type="Gene3D" id="3.40.470.10">
    <property type="entry name" value="Uracil-DNA glycosylase-like domain"/>
    <property type="match status" value="1"/>
</dbReference>
<keyword evidence="11" id="KW-0234">DNA repair</keyword>
<accession>G8U068</accession>
<dbReference type="GO" id="GO:0051539">
    <property type="term" value="F:4 iron, 4 sulfur cluster binding"/>
    <property type="evidence" value="ECO:0007669"/>
    <property type="project" value="UniProtKB-KW"/>
</dbReference>
<gene>
    <name evidence="13" type="ordered locus">Sulac_1824</name>
</gene>
<dbReference type="InterPro" id="IPR051536">
    <property type="entry name" value="UDG_Type-4/5"/>
</dbReference>
<dbReference type="SMART" id="SM00986">
    <property type="entry name" value="UDG"/>
    <property type="match status" value="1"/>
</dbReference>
<dbReference type="SUPFAM" id="SSF52141">
    <property type="entry name" value="Uracil-DNA glycosylase-like"/>
    <property type="match status" value="1"/>
</dbReference>